<keyword evidence="1 2" id="KW-0728">SH3 domain</keyword>
<feature type="domain" description="SH3" evidence="4">
    <location>
        <begin position="1175"/>
        <end position="1232"/>
    </location>
</feature>
<dbReference type="PANTHER" id="PTHR14167">
    <property type="entry name" value="SH3 DOMAIN-CONTAINING"/>
    <property type="match status" value="1"/>
</dbReference>
<dbReference type="PRINTS" id="PR00452">
    <property type="entry name" value="SH3DOMAIN"/>
</dbReference>
<feature type="domain" description="SH3" evidence="4">
    <location>
        <begin position="890"/>
        <end position="949"/>
    </location>
</feature>
<feature type="compositionally biased region" description="Basic and acidic residues" evidence="3">
    <location>
        <begin position="321"/>
        <end position="339"/>
    </location>
</feature>
<evidence type="ECO:0000259" key="4">
    <source>
        <dbReference type="PROSITE" id="PS50002"/>
    </source>
</evidence>
<feature type="compositionally biased region" description="Polar residues" evidence="3">
    <location>
        <begin position="794"/>
        <end position="804"/>
    </location>
</feature>
<feature type="compositionally biased region" description="Polar residues" evidence="3">
    <location>
        <begin position="707"/>
        <end position="717"/>
    </location>
</feature>
<feature type="compositionally biased region" description="Polar residues" evidence="3">
    <location>
        <begin position="266"/>
        <end position="276"/>
    </location>
</feature>
<evidence type="ECO:0000256" key="3">
    <source>
        <dbReference type="SAM" id="MobiDB-lite"/>
    </source>
</evidence>
<dbReference type="FunFam" id="2.30.30.40:FF:000072">
    <property type="entry name" value="Unconventional Myosin IB"/>
    <property type="match status" value="1"/>
</dbReference>
<dbReference type="InterPro" id="IPR001452">
    <property type="entry name" value="SH3_domain"/>
</dbReference>
<feature type="domain" description="SH3" evidence="4">
    <location>
        <begin position="962"/>
        <end position="1021"/>
    </location>
</feature>
<organism evidence="5 6">
    <name type="scientific">Acanthaster planci</name>
    <name type="common">Crown-of-thorns starfish</name>
    <dbReference type="NCBI Taxonomy" id="133434"/>
    <lineage>
        <taxon>Eukaryota</taxon>
        <taxon>Metazoa</taxon>
        <taxon>Echinodermata</taxon>
        <taxon>Eleutherozoa</taxon>
        <taxon>Asterozoa</taxon>
        <taxon>Asteroidea</taxon>
        <taxon>Valvatacea</taxon>
        <taxon>Valvatida</taxon>
        <taxon>Acanthasteridae</taxon>
        <taxon>Acanthaster</taxon>
    </lineage>
</organism>
<feature type="region of interest" description="Disordered" evidence="3">
    <location>
        <begin position="1"/>
        <end position="459"/>
    </location>
</feature>
<dbReference type="CDD" id="cd00174">
    <property type="entry name" value="SH3"/>
    <property type="match status" value="2"/>
</dbReference>
<protein>
    <submittedName>
        <fullName evidence="6">Protein app1-like</fullName>
    </submittedName>
</protein>
<gene>
    <name evidence="6" type="primary">LOC110975958</name>
</gene>
<dbReference type="SUPFAM" id="SSF50044">
    <property type="entry name" value="SH3-domain"/>
    <property type="match status" value="6"/>
</dbReference>
<dbReference type="OrthoDB" id="27823at2759"/>
<feature type="domain" description="SH3" evidence="4">
    <location>
        <begin position="1108"/>
        <end position="1167"/>
    </location>
</feature>
<evidence type="ECO:0000256" key="1">
    <source>
        <dbReference type="ARBA" id="ARBA00022443"/>
    </source>
</evidence>
<feature type="compositionally biased region" description="Polar residues" evidence="3">
    <location>
        <begin position="10"/>
        <end position="20"/>
    </location>
</feature>
<dbReference type="KEGG" id="aplc:110975958"/>
<dbReference type="GeneID" id="110975958"/>
<reference evidence="6" key="1">
    <citation type="submission" date="2025-08" db="UniProtKB">
        <authorList>
            <consortium name="RefSeq"/>
        </authorList>
    </citation>
    <scope>IDENTIFICATION</scope>
</reference>
<accession>A0A8B7XXL5</accession>
<dbReference type="Pfam" id="PF00018">
    <property type="entry name" value="SH3_1"/>
    <property type="match status" value="6"/>
</dbReference>
<dbReference type="AlphaFoldDB" id="A0A8B7XXL5"/>
<evidence type="ECO:0000313" key="5">
    <source>
        <dbReference type="Proteomes" id="UP000694845"/>
    </source>
</evidence>
<feature type="domain" description="SH3" evidence="4">
    <location>
        <begin position="821"/>
        <end position="880"/>
    </location>
</feature>
<dbReference type="RefSeq" id="XP_022084536.1">
    <property type="nucleotide sequence ID" value="XM_022228844.1"/>
</dbReference>
<feature type="compositionally biased region" description="Polar residues" evidence="3">
    <location>
        <begin position="46"/>
        <end position="55"/>
    </location>
</feature>
<dbReference type="Proteomes" id="UP000694845">
    <property type="component" value="Unplaced"/>
</dbReference>
<feature type="domain" description="SH3" evidence="4">
    <location>
        <begin position="1036"/>
        <end position="1096"/>
    </location>
</feature>
<evidence type="ECO:0000313" key="6">
    <source>
        <dbReference type="RefSeq" id="XP_022084536.1"/>
    </source>
</evidence>
<dbReference type="InterPro" id="IPR050384">
    <property type="entry name" value="Endophilin_SH3RF"/>
</dbReference>
<dbReference type="Gene3D" id="2.30.30.40">
    <property type="entry name" value="SH3 Domains"/>
    <property type="match status" value="6"/>
</dbReference>
<sequence>MDEVVAVDVETSSASTSGNPVLTKRPTIIRASPRSGATNYDEDNKPSSNTSSVDSVPQPAENSDAVIKRACPPRPSTGPSRAPSFQAPARPASVHFRSSDFRSAPRPASVHLPLSQAPSVKDKPATAGKPQKKRPEITIVSARPLSEVGGFSKDTSMPSGPSPAAKTTSTTTSKLTLGAPVAKPTTAAAEDPSDATKSYPVPTPRRGVDKPTPEAVNKKPEPPGVTGATAMSGAPPPLPTNRPKGPYVPPPLPSTRPKGAYVHPGSVSSSSVTEGQASAEPAPVPKPRPRSVGPDTEDTSQGAVLLAAPSRPPKPLTQNHVSDESSKPATPKDRGHADSVKPIPVLPASSSPELEGNSKFHVRVKSKSPVPVQRSSQAPAVPQVPLKPADKPALPHPISAPKPAERPSLPHPVAAPKPVQQHADTSAAVATAPSDSHKFSQGSAPPKPTMPLVPPASGQKYSRADILSLFDSTFQKNSKPESSSDAQMKVAGAVARNASTEDALKFGSKATAVAASDKTRSSNEVNALQFAGAVAQNTTADDVSNISGGVQMLRKSEDGQKAVGSFSRIAKSTAADVRSSDSSSGDLKWQVASSAAKNMTADDAKNIGKAGFSIAKSEEGRKAASSLFSITSASLKQVNQTQSQNTPAPNSAARARPKNTGQQGGPSLGSLVGLMPPPKTPAQTAAKPSTSGQSRSAPVPKFKISAESFTAGAQRSKPTIIRPGAEKPGSKPNSRTSSPETKRKVPPPRPTSGPQGRSKGSAPPRPNAPSSQPKSASSANLKPKRRAPLRPEGTTPQKSSQSESLPPRPGPGHPLYNKYMVSEPHGIALYDYKPIQPDELGFKADDVIILLQRIDADWLRGRCGNAEGLLPAAFLKIVKDIPQTNSKPNTSEPSAVAVYCFDGTASDELTFKEGDSIVLLDRVGDQWYRGQCKGRTGIFPANHVKIIEDLPVKSVTSSSSNVSGPRCKAKFDYDSTNPNDLTFKEGDLIQLMEDVGSQWLKGQLRGKTGIFPESFVEVLEPLPTAAKKSPTVMNGNSGNVVKAMFDFDAAESNEISFRAGDKIRILSQVNSEWLHGELRSGVQGNLPSAFVDHIPANLPSFSVADSPAEIGECVVKFDFEPAGEGELALKVGNRVTLLEYVGEDWLRGRSGSKEGIFPKTFVEIVGKGGASSGGPSLGTCKAMYDFNAEEPDELTIKNGDVIEILEHISADWIKGRLKGKTGKFPKAFVDVR</sequence>
<feature type="compositionally biased region" description="Low complexity" evidence="3">
    <location>
        <begin position="162"/>
        <end position="178"/>
    </location>
</feature>
<keyword evidence="5" id="KW-1185">Reference proteome</keyword>
<feature type="compositionally biased region" description="Basic and acidic residues" evidence="3">
    <location>
        <begin position="206"/>
        <end position="221"/>
    </location>
</feature>
<dbReference type="SMART" id="SM00326">
    <property type="entry name" value="SH3"/>
    <property type="match status" value="6"/>
</dbReference>
<feature type="compositionally biased region" description="Polar residues" evidence="3">
    <location>
        <begin position="636"/>
        <end position="649"/>
    </location>
</feature>
<evidence type="ECO:0000256" key="2">
    <source>
        <dbReference type="PROSITE-ProRule" id="PRU00192"/>
    </source>
</evidence>
<feature type="compositionally biased region" description="Pro residues" evidence="3">
    <location>
        <begin position="445"/>
        <end position="454"/>
    </location>
</feature>
<dbReference type="InterPro" id="IPR036028">
    <property type="entry name" value="SH3-like_dom_sf"/>
</dbReference>
<proteinExistence type="predicted"/>
<name>A0A8B7XXL5_ACAPL</name>
<dbReference type="CTD" id="152503"/>
<feature type="compositionally biased region" description="Pro residues" evidence="3">
    <location>
        <begin position="234"/>
        <end position="254"/>
    </location>
</feature>
<dbReference type="PROSITE" id="PS50002">
    <property type="entry name" value="SH3"/>
    <property type="match status" value="6"/>
</dbReference>
<feature type="region of interest" description="Disordered" evidence="3">
    <location>
        <begin position="636"/>
        <end position="817"/>
    </location>
</feature>
<feature type="compositionally biased region" description="Low complexity" evidence="3">
    <location>
        <begin position="768"/>
        <end position="779"/>
    </location>
</feature>
<dbReference type="PANTHER" id="PTHR14167:SF48">
    <property type="entry name" value="SH3 DOMAIN-CONTAINING PROTEIN 19"/>
    <property type="match status" value="1"/>
</dbReference>
<dbReference type="OMA" id="VHKSCMK"/>
<dbReference type="PRINTS" id="PR00499">
    <property type="entry name" value="P67PHOX"/>
</dbReference>
<feature type="compositionally biased region" description="Low complexity" evidence="3">
    <location>
        <begin position="681"/>
        <end position="691"/>
    </location>
</feature>